<evidence type="ECO:0000313" key="9">
    <source>
        <dbReference type="Proteomes" id="UP001500740"/>
    </source>
</evidence>
<evidence type="ECO:0000313" key="8">
    <source>
        <dbReference type="EMBL" id="GAA0450566.1"/>
    </source>
</evidence>
<keyword evidence="4 6" id="KW-1133">Transmembrane helix</keyword>
<evidence type="ECO:0000256" key="3">
    <source>
        <dbReference type="ARBA" id="ARBA00022692"/>
    </source>
</evidence>
<feature type="transmembrane region" description="Helical" evidence="6">
    <location>
        <begin position="6"/>
        <end position="27"/>
    </location>
</feature>
<keyword evidence="9" id="KW-1185">Reference proteome</keyword>
<organism evidence="8 9">
    <name type="scientific">Alkalibacillus silvisoli</name>
    <dbReference type="NCBI Taxonomy" id="392823"/>
    <lineage>
        <taxon>Bacteria</taxon>
        <taxon>Bacillati</taxon>
        <taxon>Bacillota</taxon>
        <taxon>Bacilli</taxon>
        <taxon>Bacillales</taxon>
        <taxon>Bacillaceae</taxon>
        <taxon>Alkalibacillus</taxon>
    </lineage>
</organism>
<evidence type="ECO:0000256" key="4">
    <source>
        <dbReference type="ARBA" id="ARBA00022989"/>
    </source>
</evidence>
<dbReference type="InterPro" id="IPR027379">
    <property type="entry name" value="CLS_N"/>
</dbReference>
<dbReference type="Proteomes" id="UP001500740">
    <property type="component" value="Unassembled WGS sequence"/>
</dbReference>
<keyword evidence="3 6" id="KW-0812">Transmembrane</keyword>
<dbReference type="RefSeq" id="WP_343781072.1">
    <property type="nucleotide sequence ID" value="NZ_BAAACZ010000002.1"/>
</dbReference>
<evidence type="ECO:0000256" key="2">
    <source>
        <dbReference type="ARBA" id="ARBA00022475"/>
    </source>
</evidence>
<reference evidence="9" key="1">
    <citation type="journal article" date="2019" name="Int. J. Syst. Evol. Microbiol.">
        <title>The Global Catalogue of Microorganisms (GCM) 10K type strain sequencing project: providing services to taxonomists for standard genome sequencing and annotation.</title>
        <authorList>
            <consortium name="The Broad Institute Genomics Platform"/>
            <consortium name="The Broad Institute Genome Sequencing Center for Infectious Disease"/>
            <person name="Wu L."/>
            <person name="Ma J."/>
        </authorList>
    </citation>
    <scope>NUCLEOTIDE SEQUENCE [LARGE SCALE GENOMIC DNA]</scope>
    <source>
        <strain evidence="9">JCM 14193</strain>
    </source>
</reference>
<protein>
    <submittedName>
        <fullName evidence="8">PLD nuclease N-terminal domain-containing protein</fullName>
    </submittedName>
</protein>
<keyword evidence="2" id="KW-1003">Cell membrane</keyword>
<accession>A0ABP3JE49</accession>
<gene>
    <name evidence="8" type="ORF">GCM10008935_01270</name>
</gene>
<comment type="caution">
    <text evidence="8">The sequence shown here is derived from an EMBL/GenBank/DDBJ whole genome shotgun (WGS) entry which is preliminary data.</text>
</comment>
<keyword evidence="5 6" id="KW-0472">Membrane</keyword>
<dbReference type="EMBL" id="BAAACZ010000002">
    <property type="protein sequence ID" value="GAA0450566.1"/>
    <property type="molecule type" value="Genomic_DNA"/>
</dbReference>
<evidence type="ECO:0000256" key="5">
    <source>
        <dbReference type="ARBA" id="ARBA00023136"/>
    </source>
</evidence>
<sequence length="62" mass="7129">MDSTMLQLIIPLIVLHFTLVIIALIDLKRIEETKGPKWIWALIIILGNLAGPIIYFIFGRRI</sequence>
<feature type="domain" description="Cardiolipin synthase N-terminal" evidence="7">
    <location>
        <begin position="19"/>
        <end position="60"/>
    </location>
</feature>
<feature type="transmembrane region" description="Helical" evidence="6">
    <location>
        <begin position="39"/>
        <end position="58"/>
    </location>
</feature>
<evidence type="ECO:0000256" key="6">
    <source>
        <dbReference type="SAM" id="Phobius"/>
    </source>
</evidence>
<name>A0ABP3JE49_9BACI</name>
<evidence type="ECO:0000259" key="7">
    <source>
        <dbReference type="Pfam" id="PF13396"/>
    </source>
</evidence>
<comment type="subcellular location">
    <subcellularLocation>
        <location evidence="1">Cell membrane</location>
        <topology evidence="1">Multi-pass membrane protein</topology>
    </subcellularLocation>
</comment>
<evidence type="ECO:0000256" key="1">
    <source>
        <dbReference type="ARBA" id="ARBA00004651"/>
    </source>
</evidence>
<proteinExistence type="predicted"/>
<dbReference type="Pfam" id="PF13396">
    <property type="entry name" value="PLDc_N"/>
    <property type="match status" value="1"/>
</dbReference>